<organism evidence="14">
    <name type="scientific">Diabrotica virgifera virgifera</name>
    <name type="common">western corn rootworm</name>
    <dbReference type="NCBI Taxonomy" id="50390"/>
    <lineage>
        <taxon>Eukaryota</taxon>
        <taxon>Metazoa</taxon>
        <taxon>Ecdysozoa</taxon>
        <taxon>Arthropoda</taxon>
        <taxon>Hexapoda</taxon>
        <taxon>Insecta</taxon>
        <taxon>Pterygota</taxon>
        <taxon>Neoptera</taxon>
        <taxon>Endopterygota</taxon>
        <taxon>Coleoptera</taxon>
        <taxon>Polyphaga</taxon>
        <taxon>Cucujiformia</taxon>
        <taxon>Chrysomeloidea</taxon>
        <taxon>Chrysomelidae</taxon>
        <taxon>Galerucinae</taxon>
        <taxon>Diabroticina</taxon>
        <taxon>Diabroticites</taxon>
        <taxon>Diabrotica</taxon>
    </lineage>
</organism>
<dbReference type="SUPFAM" id="SSF53335">
    <property type="entry name" value="S-adenosyl-L-methionine-dependent methyltransferases"/>
    <property type="match status" value="1"/>
</dbReference>
<comment type="similarity">
    <text evidence="1">Belongs to the methyltransferase superfamily. NTM1 family.</text>
</comment>
<keyword evidence="3" id="KW-0808">Transferase</keyword>
<keyword evidence="13" id="KW-1185">Reference proteome</keyword>
<gene>
    <name evidence="14" type="primary">LOC114326524</name>
</gene>
<dbReference type="GO" id="GO:0071885">
    <property type="term" value="F:N-terminal protein N-methyltransferase activity"/>
    <property type="evidence" value="ECO:0007669"/>
    <property type="project" value="UniProtKB-EC"/>
</dbReference>
<dbReference type="Pfam" id="PF05891">
    <property type="entry name" value="Methyltransf_PK"/>
    <property type="match status" value="1"/>
</dbReference>
<evidence type="ECO:0000256" key="7">
    <source>
        <dbReference type="ARBA" id="ARBA00043129"/>
    </source>
</evidence>
<name>A0A6P7F4Z5_DIAVI</name>
<dbReference type="FunCoup" id="A0A6P7F4Z5">
    <property type="interactions" value="1660"/>
</dbReference>
<dbReference type="RefSeq" id="XP_028130754.1">
    <property type="nucleotide sequence ID" value="XM_028274953.1"/>
</dbReference>
<dbReference type="EnsemblMetazoa" id="XM_028274953.2">
    <property type="protein sequence ID" value="XP_028130754.1"/>
    <property type="gene ID" value="LOC114326524"/>
</dbReference>
<comment type="catalytic activity">
    <reaction evidence="9">
        <text>N-terminal L-prolyl-L-prolyl-L-lysyl-[protein] + 2 S-adenosyl-L-methionine = N-terminal N,N-dimethyl-L-prolyl-L-prolyl-L-lysyl-[protein] + 2 S-adenosyl-L-homocysteine + 2 H(+)</text>
        <dbReference type="Rhea" id="RHEA:54736"/>
        <dbReference type="Rhea" id="RHEA-COMP:13787"/>
        <dbReference type="Rhea" id="RHEA-COMP:13974"/>
        <dbReference type="ChEBI" id="CHEBI:15378"/>
        <dbReference type="ChEBI" id="CHEBI:57856"/>
        <dbReference type="ChEBI" id="CHEBI:59789"/>
        <dbReference type="ChEBI" id="CHEBI:138059"/>
        <dbReference type="ChEBI" id="CHEBI:138318"/>
        <dbReference type="EC" id="2.1.1.244"/>
    </reaction>
</comment>
<feature type="compositionally biased region" description="Basic and acidic residues" evidence="11">
    <location>
        <begin position="240"/>
        <end position="268"/>
    </location>
</feature>
<dbReference type="GeneID" id="114326524"/>
<dbReference type="KEGG" id="dvv:114326524"/>
<keyword evidence="4" id="KW-0949">S-adenosyl-L-methionine</keyword>
<evidence type="ECO:0000256" key="10">
    <source>
        <dbReference type="ARBA" id="ARBA00048167"/>
    </source>
</evidence>
<dbReference type="InterPro" id="IPR008576">
    <property type="entry name" value="MeTrfase_NTM1"/>
</dbReference>
<evidence type="ECO:0000313" key="13">
    <source>
        <dbReference type="Proteomes" id="UP001652700"/>
    </source>
</evidence>
<dbReference type="EC" id="2.1.1.244" evidence="5"/>
<dbReference type="PANTHER" id="PTHR12753">
    <property type="entry name" value="AD-003 - RELATED"/>
    <property type="match status" value="1"/>
</dbReference>
<accession>A0A6P7F4Z5</accession>
<evidence type="ECO:0000256" key="9">
    <source>
        <dbReference type="ARBA" id="ARBA00047885"/>
    </source>
</evidence>
<evidence type="ECO:0000256" key="1">
    <source>
        <dbReference type="ARBA" id="ARBA00009059"/>
    </source>
</evidence>
<dbReference type="PANTHER" id="PTHR12753:SF0">
    <property type="entry name" value="ALPHA N-TERMINAL PROTEIN METHYLTRANSFERASE 1"/>
    <property type="match status" value="1"/>
</dbReference>
<dbReference type="GO" id="GO:0032259">
    <property type="term" value="P:methylation"/>
    <property type="evidence" value="ECO:0007669"/>
    <property type="project" value="UniProtKB-KW"/>
</dbReference>
<evidence type="ECO:0000313" key="12">
    <source>
        <dbReference type="EnsemblMetazoa" id="XP_028130754.1"/>
    </source>
</evidence>
<reference evidence="14" key="1">
    <citation type="submission" date="2025-04" db="UniProtKB">
        <authorList>
            <consortium name="RefSeq"/>
        </authorList>
    </citation>
    <scope>IDENTIFICATION</scope>
    <source>
        <tissue evidence="14">Whole insect</tissue>
    </source>
</reference>
<dbReference type="AlphaFoldDB" id="A0A6P7F4Z5"/>
<keyword evidence="2" id="KW-0489">Methyltransferase</keyword>
<evidence type="ECO:0000256" key="3">
    <source>
        <dbReference type="ARBA" id="ARBA00022679"/>
    </source>
</evidence>
<evidence type="ECO:0000256" key="5">
    <source>
        <dbReference type="ARBA" id="ARBA00039112"/>
    </source>
</evidence>
<feature type="region of interest" description="Disordered" evidence="11">
    <location>
        <begin position="232"/>
        <end position="297"/>
    </location>
</feature>
<protein>
    <recommendedName>
        <fullName evidence="6">Alpha N-terminal protein methyltransferase 1</fullName>
        <ecNumber evidence="5">2.1.1.244</ecNumber>
    </recommendedName>
    <alternativeName>
        <fullName evidence="7">X-Pro-Lys N-terminal protein methyltransferase 1</fullName>
    </alternativeName>
</protein>
<comment type="catalytic activity">
    <reaction evidence="8">
        <text>N-terminal L-seryl-L-prolyl-L-lysyl-[protein] + 3 S-adenosyl-L-methionine = N-terminal N,N,N-trimethyl-L-seryl-L-prolyl-L-lysyl-[protein] + 3 S-adenosyl-L-homocysteine + 3 H(+)</text>
        <dbReference type="Rhea" id="RHEA:54724"/>
        <dbReference type="Rhea" id="RHEA-COMP:13789"/>
        <dbReference type="Rhea" id="RHEA-COMP:13973"/>
        <dbReference type="ChEBI" id="CHEBI:15378"/>
        <dbReference type="ChEBI" id="CHEBI:57856"/>
        <dbReference type="ChEBI" id="CHEBI:59789"/>
        <dbReference type="ChEBI" id="CHEBI:138061"/>
        <dbReference type="ChEBI" id="CHEBI:138317"/>
        <dbReference type="EC" id="2.1.1.244"/>
    </reaction>
</comment>
<dbReference type="Gene3D" id="3.40.50.150">
    <property type="entry name" value="Vaccinia Virus protein VP39"/>
    <property type="match status" value="1"/>
</dbReference>
<evidence type="ECO:0000256" key="8">
    <source>
        <dbReference type="ARBA" id="ARBA00047306"/>
    </source>
</evidence>
<evidence type="ECO:0000256" key="11">
    <source>
        <dbReference type="SAM" id="MobiDB-lite"/>
    </source>
</evidence>
<comment type="catalytic activity">
    <reaction evidence="10">
        <text>N-terminal L-alanyl-L-prolyl-L-lysyl-[protein] + 3 S-adenosyl-L-methionine = N-terminal N,N,N-trimethyl-L-alanyl-L-prolyl-L-lysyl-[protein] + 3 S-adenosyl-L-homocysteine + 3 H(+)</text>
        <dbReference type="Rhea" id="RHEA:54712"/>
        <dbReference type="Rhea" id="RHEA-COMP:13785"/>
        <dbReference type="Rhea" id="RHEA-COMP:13971"/>
        <dbReference type="ChEBI" id="CHEBI:15378"/>
        <dbReference type="ChEBI" id="CHEBI:57856"/>
        <dbReference type="ChEBI" id="CHEBI:59789"/>
        <dbReference type="ChEBI" id="CHEBI:138057"/>
        <dbReference type="ChEBI" id="CHEBI:138315"/>
        <dbReference type="EC" id="2.1.1.244"/>
    </reaction>
</comment>
<evidence type="ECO:0000256" key="2">
    <source>
        <dbReference type="ARBA" id="ARBA00022603"/>
    </source>
</evidence>
<dbReference type="FunFam" id="3.40.50.150:FF:000025">
    <property type="entry name" value="N-terminal Xaa-Pro-Lys N-methyltransferase 1"/>
    <property type="match status" value="1"/>
</dbReference>
<feature type="compositionally biased region" description="Basic and acidic residues" evidence="11">
    <location>
        <begin position="276"/>
        <end position="297"/>
    </location>
</feature>
<evidence type="ECO:0000256" key="6">
    <source>
        <dbReference type="ARBA" id="ARBA00039449"/>
    </source>
</evidence>
<proteinExistence type="inferred from homology"/>
<dbReference type="OrthoDB" id="1298661at2759"/>
<evidence type="ECO:0000256" key="4">
    <source>
        <dbReference type="ARBA" id="ARBA00022691"/>
    </source>
</evidence>
<dbReference type="InterPro" id="IPR029063">
    <property type="entry name" value="SAM-dependent_MTases_sf"/>
</dbReference>
<dbReference type="CDD" id="cd02440">
    <property type="entry name" value="AdoMet_MTases"/>
    <property type="match status" value="1"/>
</dbReference>
<dbReference type="GO" id="GO:0005737">
    <property type="term" value="C:cytoplasm"/>
    <property type="evidence" value="ECO:0007669"/>
    <property type="project" value="TreeGrafter"/>
</dbReference>
<sequence>MSFEFLDNTEEIFYNNAVNYWSEIPATLDGMLGGFGYISQTDIKGSKMLLKQLFNSKDPPGREYALDCGAGIGRISKFLLTEMFEKVDLVEQNAAFLEQAKKYLGPKIAKVPECYSVGLQNFEPEPNKYDVIWIQWVIGHLTNKDLVKFLKSCSKGLKKNGVIILKENITSTDDIEKDDQDSSVTRPMYLFHQLFQKTELNCYRQSKQHNFPKGLFSVYMFVLKPIKDDVPDTTLSTEESPVKEESPPLVELSKEAEKITEPDKDVKNSTEVQQLVERDLNELEQTRNVETEAVTEK</sequence>
<dbReference type="InParanoid" id="A0A6P7F4Z5"/>
<dbReference type="Proteomes" id="UP001652700">
    <property type="component" value="Unplaced"/>
</dbReference>
<evidence type="ECO:0000313" key="14">
    <source>
        <dbReference type="RefSeq" id="XP_028130754.1"/>
    </source>
</evidence>
<reference evidence="12" key="2">
    <citation type="submission" date="2025-05" db="UniProtKB">
        <authorList>
            <consortium name="EnsemblMetazoa"/>
        </authorList>
    </citation>
    <scope>IDENTIFICATION</scope>
</reference>